<feature type="transmembrane region" description="Helical" evidence="2">
    <location>
        <begin position="68"/>
        <end position="90"/>
    </location>
</feature>
<evidence type="ECO:0000256" key="2">
    <source>
        <dbReference type="SAM" id="Phobius"/>
    </source>
</evidence>
<keyword evidence="4" id="KW-1185">Reference proteome</keyword>
<keyword evidence="2" id="KW-0812">Transmembrane</keyword>
<name>A0A6P7GUD8_DIAVI</name>
<reference evidence="5" key="1">
    <citation type="submission" date="2025-04" db="UniProtKB">
        <authorList>
            <consortium name="RefSeq"/>
        </authorList>
    </citation>
    <scope>IDENTIFICATION</scope>
    <source>
        <tissue evidence="5">Whole insect</tissue>
    </source>
</reference>
<evidence type="ECO:0000313" key="5">
    <source>
        <dbReference type="RefSeq" id="XP_028147455.1"/>
    </source>
</evidence>
<dbReference type="OrthoDB" id="6737830at2759"/>
<organism evidence="5">
    <name type="scientific">Diabrotica virgifera virgifera</name>
    <name type="common">western corn rootworm</name>
    <dbReference type="NCBI Taxonomy" id="50390"/>
    <lineage>
        <taxon>Eukaryota</taxon>
        <taxon>Metazoa</taxon>
        <taxon>Ecdysozoa</taxon>
        <taxon>Arthropoda</taxon>
        <taxon>Hexapoda</taxon>
        <taxon>Insecta</taxon>
        <taxon>Pterygota</taxon>
        <taxon>Neoptera</taxon>
        <taxon>Endopterygota</taxon>
        <taxon>Coleoptera</taxon>
        <taxon>Polyphaga</taxon>
        <taxon>Cucujiformia</taxon>
        <taxon>Chrysomeloidea</taxon>
        <taxon>Chrysomelidae</taxon>
        <taxon>Galerucinae</taxon>
        <taxon>Diabroticina</taxon>
        <taxon>Diabroticites</taxon>
        <taxon>Diabrotica</taxon>
    </lineage>
</organism>
<feature type="compositionally biased region" description="Basic and acidic residues" evidence="1">
    <location>
        <begin position="11"/>
        <end position="22"/>
    </location>
</feature>
<proteinExistence type="predicted"/>
<dbReference type="InParanoid" id="A0A6P7GUD8"/>
<gene>
    <name evidence="5" type="primary">LOC114340875</name>
</gene>
<reference evidence="3" key="2">
    <citation type="submission" date="2025-05" db="UniProtKB">
        <authorList>
            <consortium name="EnsemblMetazoa"/>
        </authorList>
    </citation>
    <scope>IDENTIFICATION</scope>
</reference>
<evidence type="ECO:0000313" key="3">
    <source>
        <dbReference type="EnsemblMetazoa" id="XP_050513719.1"/>
    </source>
</evidence>
<feature type="region of interest" description="Disordered" evidence="1">
    <location>
        <begin position="117"/>
        <end position="136"/>
    </location>
</feature>
<dbReference type="AlphaFoldDB" id="A0A6P7GUD8"/>
<keyword evidence="2" id="KW-0472">Membrane</keyword>
<dbReference type="Proteomes" id="UP001652700">
    <property type="component" value="Unplaced"/>
</dbReference>
<feature type="region of interest" description="Disordered" evidence="1">
    <location>
        <begin position="1"/>
        <end position="33"/>
    </location>
</feature>
<accession>A0A6P7GUD8</accession>
<evidence type="ECO:0000256" key="1">
    <source>
        <dbReference type="SAM" id="MobiDB-lite"/>
    </source>
</evidence>
<dbReference type="RefSeq" id="XP_028147455.1">
    <property type="nucleotide sequence ID" value="XM_028291654.1"/>
</dbReference>
<sequence length="147" mass="16280">MAVIEEPPEGILKKAEKTKDNSDDVEAGDSSDILREERRSTGRALATGVIIFIVVVGLYHAVVYGRSGLSALMGGFIIMILYVASLLYAAHRKRKLQRSNEAALEREIEEVIVNASKSAKKSPEKKRDCEESQPTDRPVFIRTYSIA</sequence>
<dbReference type="EnsemblMetazoa" id="XM_050657762.1">
    <property type="protein sequence ID" value="XP_050513719.1"/>
    <property type="gene ID" value="LOC126889447"/>
</dbReference>
<evidence type="ECO:0000313" key="4">
    <source>
        <dbReference type="Proteomes" id="UP001652700"/>
    </source>
</evidence>
<feature type="transmembrane region" description="Helical" evidence="2">
    <location>
        <begin position="44"/>
        <end position="62"/>
    </location>
</feature>
<protein>
    <submittedName>
        <fullName evidence="5">Uncharacterized protein LOC114340875</fullName>
    </submittedName>
</protein>
<keyword evidence="2" id="KW-1133">Transmembrane helix</keyword>
<feature type="compositionally biased region" description="Basic and acidic residues" evidence="1">
    <location>
        <begin position="121"/>
        <end position="130"/>
    </location>
</feature>